<evidence type="ECO:0008006" key="3">
    <source>
        <dbReference type="Google" id="ProtNLM"/>
    </source>
</evidence>
<proteinExistence type="predicted"/>
<evidence type="ECO:0000256" key="1">
    <source>
        <dbReference type="SAM" id="SignalP"/>
    </source>
</evidence>
<name>A0A8H7XKR4_PSICU</name>
<sequence length="181" mass="19273">MLTLQIFAFILSFSALAAFSKPTTESKRSTDDLSIMDVVTTLHSQTSLIIPEINSLVASGVATKESISPLISRVVDNLNQAHSSLVAITTPASTDTAAGVGQVMGAVVSDITTTFTNAQTVIPDLDVVLQQFAVDDATNQILVFLDDLLNDVLNFVTQVLIHLVNSLIDLGFKEILQSLGL</sequence>
<feature type="signal peptide" evidence="1">
    <location>
        <begin position="1"/>
        <end position="18"/>
    </location>
</feature>
<dbReference type="AlphaFoldDB" id="A0A8H7XKR4"/>
<gene>
    <name evidence="2" type="ORF">JR316_013331</name>
</gene>
<protein>
    <recommendedName>
        <fullName evidence="3">Sc15 protein</fullName>
    </recommendedName>
</protein>
<reference evidence="2" key="1">
    <citation type="submission" date="2021-02" db="EMBL/GenBank/DDBJ databases">
        <title>Psilocybe cubensis genome.</title>
        <authorList>
            <person name="Mckernan K.J."/>
            <person name="Crawford S."/>
            <person name="Trippe A."/>
            <person name="Kane L.T."/>
            <person name="Mclaughlin S."/>
        </authorList>
    </citation>
    <scope>NUCLEOTIDE SEQUENCE [LARGE SCALE GENOMIC DNA]</scope>
    <source>
        <strain evidence="2">MGC-MH-2018</strain>
    </source>
</reference>
<keyword evidence="1" id="KW-0732">Signal</keyword>
<dbReference type="OrthoDB" id="2575973at2759"/>
<comment type="caution">
    <text evidence="2">The sequence shown here is derived from an EMBL/GenBank/DDBJ whole genome shotgun (WGS) entry which is preliminary data.</text>
</comment>
<organism evidence="2">
    <name type="scientific">Psilocybe cubensis</name>
    <name type="common">Psychedelic mushroom</name>
    <name type="synonym">Stropharia cubensis</name>
    <dbReference type="NCBI Taxonomy" id="181762"/>
    <lineage>
        <taxon>Eukaryota</taxon>
        <taxon>Fungi</taxon>
        <taxon>Dikarya</taxon>
        <taxon>Basidiomycota</taxon>
        <taxon>Agaricomycotina</taxon>
        <taxon>Agaricomycetes</taxon>
        <taxon>Agaricomycetidae</taxon>
        <taxon>Agaricales</taxon>
        <taxon>Agaricineae</taxon>
        <taxon>Strophariaceae</taxon>
        <taxon>Psilocybe</taxon>
    </lineage>
</organism>
<evidence type="ECO:0000313" key="2">
    <source>
        <dbReference type="EMBL" id="KAG5161791.1"/>
    </source>
</evidence>
<dbReference type="EMBL" id="JAFIQS010000025">
    <property type="protein sequence ID" value="KAG5161791.1"/>
    <property type="molecule type" value="Genomic_DNA"/>
</dbReference>
<accession>A0A8H7XKR4</accession>
<feature type="chain" id="PRO_5034996529" description="Sc15 protein" evidence="1">
    <location>
        <begin position="19"/>
        <end position="181"/>
    </location>
</feature>